<dbReference type="NCBIfam" id="TIGR00054">
    <property type="entry name" value="RIP metalloprotease RseP"/>
    <property type="match status" value="1"/>
</dbReference>
<evidence type="ECO:0000256" key="7">
    <source>
        <dbReference type="ARBA" id="ARBA00022833"/>
    </source>
</evidence>
<comment type="cofactor">
    <cofactor evidence="1 11">
        <name>Zn(2+)</name>
        <dbReference type="ChEBI" id="CHEBI:29105"/>
    </cofactor>
</comment>
<dbReference type="Pfam" id="PF17820">
    <property type="entry name" value="PDZ_6"/>
    <property type="match status" value="1"/>
</dbReference>
<dbReference type="EMBL" id="CP016545">
    <property type="protein sequence ID" value="ANU08256.1"/>
    <property type="molecule type" value="Genomic_DNA"/>
</dbReference>
<dbReference type="CDD" id="cd06163">
    <property type="entry name" value="S2P-M50_PDZ_RseP-like"/>
    <property type="match status" value="1"/>
</dbReference>
<keyword evidence="10 11" id="KW-0472">Membrane</keyword>
<evidence type="ECO:0000256" key="4">
    <source>
        <dbReference type="ARBA" id="ARBA00022670"/>
    </source>
</evidence>
<name>A0A1C7D9U1_9SPHN</name>
<evidence type="ECO:0000256" key="2">
    <source>
        <dbReference type="ARBA" id="ARBA00004141"/>
    </source>
</evidence>
<organism evidence="14 15">
    <name type="scientific">Paraurantiacibacter namhicola</name>
    <dbReference type="NCBI Taxonomy" id="645517"/>
    <lineage>
        <taxon>Bacteria</taxon>
        <taxon>Pseudomonadati</taxon>
        <taxon>Pseudomonadota</taxon>
        <taxon>Alphaproteobacteria</taxon>
        <taxon>Sphingomonadales</taxon>
        <taxon>Erythrobacteraceae</taxon>
        <taxon>Paraurantiacibacter</taxon>
    </lineage>
</organism>
<evidence type="ECO:0000256" key="11">
    <source>
        <dbReference type="RuleBase" id="RU362031"/>
    </source>
</evidence>
<dbReference type="InterPro" id="IPR036034">
    <property type="entry name" value="PDZ_sf"/>
</dbReference>
<evidence type="ECO:0000259" key="12">
    <source>
        <dbReference type="Pfam" id="PF02163"/>
    </source>
</evidence>
<dbReference type="InterPro" id="IPR008915">
    <property type="entry name" value="Peptidase_M50"/>
</dbReference>
<feature type="transmembrane region" description="Helical" evidence="11">
    <location>
        <begin position="363"/>
        <end position="381"/>
    </location>
</feature>
<dbReference type="Proteomes" id="UP000092698">
    <property type="component" value="Chromosome"/>
</dbReference>
<dbReference type="SUPFAM" id="SSF50156">
    <property type="entry name" value="PDZ domain-like"/>
    <property type="match status" value="1"/>
</dbReference>
<keyword evidence="4 14" id="KW-0645">Protease</keyword>
<dbReference type="EC" id="3.4.24.-" evidence="11"/>
<dbReference type="RefSeq" id="WP_067788211.1">
    <property type="nucleotide sequence ID" value="NZ_CP016545.1"/>
</dbReference>
<dbReference type="KEGG" id="anh:A6F65_01965"/>
<comment type="subcellular location">
    <subcellularLocation>
        <location evidence="2">Membrane</location>
        <topology evidence="2">Multi-pass membrane protein</topology>
    </subcellularLocation>
</comment>
<evidence type="ECO:0000313" key="15">
    <source>
        <dbReference type="Proteomes" id="UP000092698"/>
    </source>
</evidence>
<keyword evidence="9 11" id="KW-0482">Metalloprotease</keyword>
<dbReference type="PANTHER" id="PTHR42837">
    <property type="entry name" value="REGULATOR OF SIGMA-E PROTEASE RSEP"/>
    <property type="match status" value="1"/>
</dbReference>
<evidence type="ECO:0000256" key="3">
    <source>
        <dbReference type="ARBA" id="ARBA00007931"/>
    </source>
</evidence>
<feature type="transmembrane region" description="Helical" evidence="11">
    <location>
        <begin position="309"/>
        <end position="333"/>
    </location>
</feature>
<feature type="transmembrane region" description="Helical" evidence="11">
    <location>
        <begin position="6"/>
        <end position="24"/>
    </location>
</feature>
<feature type="domain" description="Peptidase M50" evidence="12">
    <location>
        <begin position="14"/>
        <end position="375"/>
    </location>
</feature>
<gene>
    <name evidence="14" type="primary">mmpA</name>
    <name evidence="14" type="ORF">A6F65_01965</name>
</gene>
<dbReference type="GO" id="GO:0016020">
    <property type="term" value="C:membrane"/>
    <property type="evidence" value="ECO:0007669"/>
    <property type="project" value="UniProtKB-SubCell"/>
</dbReference>
<dbReference type="PATRIC" id="fig|645517.4.peg.1948"/>
<proteinExistence type="inferred from homology"/>
<dbReference type="InterPro" id="IPR041489">
    <property type="entry name" value="PDZ_6"/>
</dbReference>
<evidence type="ECO:0000313" key="14">
    <source>
        <dbReference type="EMBL" id="ANU08256.1"/>
    </source>
</evidence>
<evidence type="ECO:0000256" key="6">
    <source>
        <dbReference type="ARBA" id="ARBA00022801"/>
    </source>
</evidence>
<reference evidence="14 15" key="1">
    <citation type="submission" date="2016-07" db="EMBL/GenBank/DDBJ databases">
        <title>Complete genome sequence of Altererythrobacter namhicola JCM 16345T, containing esterase-encoding genes.</title>
        <authorList>
            <person name="Cheng H."/>
            <person name="Wu Y.-H."/>
            <person name="Jian S.-L."/>
            <person name="Huo Y.-Y."/>
            <person name="Wang C.-S."/>
            <person name="Xu X.-W."/>
        </authorList>
    </citation>
    <scope>NUCLEOTIDE SEQUENCE [LARGE SCALE GENOMIC DNA]</scope>
    <source>
        <strain evidence="14 15">JCM 16345</strain>
    </source>
</reference>
<feature type="transmembrane region" description="Helical" evidence="11">
    <location>
        <begin position="126"/>
        <end position="151"/>
    </location>
</feature>
<keyword evidence="8 11" id="KW-1133">Transmembrane helix</keyword>
<dbReference type="STRING" id="645517.A6F65_01965"/>
<feature type="domain" description="PDZ" evidence="13">
    <location>
        <begin position="169"/>
        <end position="217"/>
    </location>
</feature>
<dbReference type="GO" id="GO:0046872">
    <property type="term" value="F:metal ion binding"/>
    <property type="evidence" value="ECO:0007669"/>
    <property type="project" value="UniProtKB-KW"/>
</dbReference>
<evidence type="ECO:0000256" key="8">
    <source>
        <dbReference type="ARBA" id="ARBA00022989"/>
    </source>
</evidence>
<sequence>MFESTPVWMWVLGFLLVLGPLVTLHELGHYLVGRWFGVGAQAFSVGFGKELAGFTDKRGTRWKLSALPLGGYVQFKGDMNPASVGQADEEAEDATFGMGTPEALAEDEHRPVQGAGFHHAKLWQRALIVAAGPVMNLLIAIVIFAAFFAAVGKPAPVDPAETNVVRNFAQASAARDAGLEIGDRIVAIDGDPMVEFQNISDKVIMRPNKRMVLEIERDGKSFEIPVVTEAFLATDQFGNKSMIGRLGIFSNQITFEEVGVLESIALGWRECVRITRMMILGIGQIITGKRSVKELGGPIKISKYAGEQLSLGAMAFVSFAALISLNLAFINLLPIPALDGGHLAFYAAEAIRRKPASPRSMELAYRTGIALVLALMLFVTVNDIASLPVFGG</sequence>
<dbReference type="Gene3D" id="2.30.42.10">
    <property type="match status" value="1"/>
</dbReference>
<keyword evidence="6 11" id="KW-0378">Hydrolase</keyword>
<dbReference type="GO" id="GO:0006508">
    <property type="term" value="P:proteolysis"/>
    <property type="evidence" value="ECO:0007669"/>
    <property type="project" value="UniProtKB-KW"/>
</dbReference>
<dbReference type="GO" id="GO:0004222">
    <property type="term" value="F:metalloendopeptidase activity"/>
    <property type="evidence" value="ECO:0007669"/>
    <property type="project" value="InterPro"/>
</dbReference>
<comment type="similarity">
    <text evidence="3 11">Belongs to the peptidase M50B family.</text>
</comment>
<dbReference type="Pfam" id="PF02163">
    <property type="entry name" value="Peptidase_M50"/>
    <property type="match status" value="1"/>
</dbReference>
<keyword evidence="7 11" id="KW-0862">Zinc</keyword>
<keyword evidence="15" id="KW-1185">Reference proteome</keyword>
<evidence type="ECO:0000256" key="5">
    <source>
        <dbReference type="ARBA" id="ARBA00022692"/>
    </source>
</evidence>
<protein>
    <recommendedName>
        <fullName evidence="11">Zinc metalloprotease</fullName>
        <ecNumber evidence="11">3.4.24.-</ecNumber>
    </recommendedName>
</protein>
<dbReference type="InterPro" id="IPR004387">
    <property type="entry name" value="Pept_M50_Zn"/>
</dbReference>
<dbReference type="PANTHER" id="PTHR42837:SF2">
    <property type="entry name" value="MEMBRANE METALLOPROTEASE ARASP2, CHLOROPLASTIC-RELATED"/>
    <property type="match status" value="1"/>
</dbReference>
<keyword evidence="5 11" id="KW-0812">Transmembrane</keyword>
<keyword evidence="11" id="KW-0479">Metal-binding</keyword>
<evidence type="ECO:0000259" key="13">
    <source>
        <dbReference type="Pfam" id="PF17820"/>
    </source>
</evidence>
<dbReference type="AlphaFoldDB" id="A0A1C7D9U1"/>
<evidence type="ECO:0000256" key="1">
    <source>
        <dbReference type="ARBA" id="ARBA00001947"/>
    </source>
</evidence>
<dbReference type="CDD" id="cd23081">
    <property type="entry name" value="cpPDZ_EcRseP-like"/>
    <property type="match status" value="1"/>
</dbReference>
<evidence type="ECO:0000256" key="9">
    <source>
        <dbReference type="ARBA" id="ARBA00023049"/>
    </source>
</evidence>
<accession>A0A1C7D9U1</accession>
<evidence type="ECO:0000256" key="10">
    <source>
        <dbReference type="ARBA" id="ARBA00023136"/>
    </source>
</evidence>